<name>A0AAN6JN70_9BASI</name>
<dbReference type="Pfam" id="PF11957">
    <property type="entry name" value="efThoc1"/>
    <property type="match status" value="1"/>
</dbReference>
<dbReference type="PANTHER" id="PTHR13265:SF0">
    <property type="entry name" value="HPR1"/>
    <property type="match status" value="1"/>
</dbReference>
<feature type="region of interest" description="Disordered" evidence="1">
    <location>
        <begin position="739"/>
        <end position="852"/>
    </location>
</feature>
<dbReference type="GO" id="GO:0000445">
    <property type="term" value="C:THO complex part of transcription export complex"/>
    <property type="evidence" value="ECO:0007669"/>
    <property type="project" value="TreeGrafter"/>
</dbReference>
<comment type="caution">
    <text evidence="2">The sequence shown here is derived from an EMBL/GenBank/DDBJ whole genome shotgun (WGS) entry which is preliminary data.</text>
</comment>
<feature type="region of interest" description="Disordered" evidence="1">
    <location>
        <begin position="217"/>
        <end position="280"/>
    </location>
</feature>
<feature type="region of interest" description="Disordered" evidence="1">
    <location>
        <begin position="605"/>
        <end position="636"/>
    </location>
</feature>
<gene>
    <name evidence="2" type="ORF">OC842_001654</name>
</gene>
<dbReference type="PANTHER" id="PTHR13265">
    <property type="entry name" value="THO COMPLEX SUBUNIT 1"/>
    <property type="match status" value="1"/>
</dbReference>
<feature type="compositionally biased region" description="Polar residues" evidence="1">
    <location>
        <begin position="807"/>
        <end position="816"/>
    </location>
</feature>
<keyword evidence="3" id="KW-1185">Reference proteome</keyword>
<feature type="compositionally biased region" description="Polar residues" evidence="1">
    <location>
        <begin position="219"/>
        <end position="229"/>
    </location>
</feature>
<dbReference type="Proteomes" id="UP001176521">
    <property type="component" value="Unassembled WGS sequence"/>
</dbReference>
<dbReference type="EMBL" id="JAPDMQ010000061">
    <property type="protein sequence ID" value="KAK0537346.1"/>
    <property type="molecule type" value="Genomic_DNA"/>
</dbReference>
<protein>
    <submittedName>
        <fullName evidence="2">Uncharacterized protein</fullName>
    </submittedName>
</protein>
<feature type="compositionally biased region" description="Basic and acidic residues" evidence="1">
    <location>
        <begin position="248"/>
        <end position="271"/>
    </location>
</feature>
<evidence type="ECO:0000256" key="1">
    <source>
        <dbReference type="SAM" id="MobiDB-lite"/>
    </source>
</evidence>
<evidence type="ECO:0000313" key="3">
    <source>
        <dbReference type="Proteomes" id="UP001176521"/>
    </source>
</evidence>
<feature type="compositionally biased region" description="Basic and acidic residues" evidence="1">
    <location>
        <begin position="795"/>
        <end position="804"/>
    </location>
</feature>
<dbReference type="GO" id="GO:0006406">
    <property type="term" value="P:mRNA export from nucleus"/>
    <property type="evidence" value="ECO:0007669"/>
    <property type="project" value="TreeGrafter"/>
</dbReference>
<feature type="region of interest" description="Disordered" evidence="1">
    <location>
        <begin position="930"/>
        <end position="961"/>
    </location>
</feature>
<reference evidence="2" key="1">
    <citation type="journal article" date="2023" name="PhytoFront">
        <title>Draft Genome Resources of Seven Strains of Tilletia horrida, Causal Agent of Kernel Smut of Rice.</title>
        <authorList>
            <person name="Khanal S."/>
            <person name="Antony Babu S."/>
            <person name="Zhou X.G."/>
        </authorList>
    </citation>
    <scope>NUCLEOTIDE SEQUENCE</scope>
    <source>
        <strain evidence="2">TX3</strain>
    </source>
</reference>
<organism evidence="2 3">
    <name type="scientific">Tilletia horrida</name>
    <dbReference type="NCBI Taxonomy" id="155126"/>
    <lineage>
        <taxon>Eukaryota</taxon>
        <taxon>Fungi</taxon>
        <taxon>Dikarya</taxon>
        <taxon>Basidiomycota</taxon>
        <taxon>Ustilaginomycotina</taxon>
        <taxon>Exobasidiomycetes</taxon>
        <taxon>Tilletiales</taxon>
        <taxon>Tilletiaceae</taxon>
        <taxon>Tilletia</taxon>
    </lineage>
</organism>
<dbReference type="InterPro" id="IPR021861">
    <property type="entry name" value="THO_THOC1"/>
</dbReference>
<feature type="compositionally biased region" description="Basic and acidic residues" evidence="1">
    <location>
        <begin position="739"/>
        <end position="767"/>
    </location>
</feature>
<dbReference type="AlphaFoldDB" id="A0AAN6JN70"/>
<sequence>MAATIALSTPLGSAYREVLTPLVDSWLQIASASSASTSTAKATAPLALPDFDTLQEATKTRFDAFLAEHTSSLPVEAGLKEALGMDLKRYLDERIEAEFERSSAEQLLAITCACCDVAILSAQADLVDFNVPFMLIEETADMLPVSVCASLWDYAEARRNLLTTGFTPGRGTALVVLRTSNELLRRATKSDTADASFGGRILGFVSEVFPLDERAGRNQLGNFNTSNVTKIEPAPAAKDKQSTNSNEEAGREAGSEEPQDGKDAHQDAKQDESDDGLLPPNFYEDFWALQRFFSNPRSLADPYTPPPKPNKNAAEESDSTSQPPTIQPPTEPNSLKYFYKLTEKVLDVFSKIQAKETEQAFAPRSAKDSDLAMPMLQSETAHVDVQAEAKPAFDFLKTVPALCQAKRVKRKREQDDVSDSKRFKADSTGMDVDGASKYGAAHASLGEADESFFPKFLTGRQLLRYELQDPSFRFHILLQYFVLFQYILSWYGGDERWGKDKCKNAALQRPFVLSNDDNQMLRRQFWPSVSTMARALRPRLSVDPIGATFVTESSLRAGEVPSLLATSTVTRETFQGPDFLRTANQILRREQYWVSWKMNGCEPPIERSWAPKDSRPGAPAASSAKEEEEAQLEALREASTKLSSVLRRTPGPPGGWDHPLGTAALSRLWERGFPPPVEGTRMRENEDGIEQLCKTDGLEALEGFLRDIPTSDELAMQVSSAEERVVERKGEIKQTLLEKKAAERAERAEAEKRKAAEEEAERRKKEEGEADEEEEGEGQKKEATAEAEVEANGDVEMKDLKDADAATSASDVPDQSNGDKESATETLMSASEAPHTQAEAKRTPQPTVADEEVQVVARTDEDYTYLDEGRLNASWKYLRLARTSTVSHWKDLDPSSVATVIDRMKMAKKKPAASVPVNGVVASASTLTGAVAADEGQTTPGGSGLLSKDDQKGAADDAGEVQEDVEMKVLVEPAEPATKETVAISDGAVVALTSEENATVKTAVPGDEDGKDD</sequence>
<evidence type="ECO:0000313" key="2">
    <source>
        <dbReference type="EMBL" id="KAK0537346.1"/>
    </source>
</evidence>
<feature type="region of interest" description="Disordered" evidence="1">
    <location>
        <begin position="298"/>
        <end position="333"/>
    </location>
</feature>
<proteinExistence type="predicted"/>
<accession>A0AAN6JN70</accession>
<feature type="region of interest" description="Disordered" evidence="1">
    <location>
        <begin position="994"/>
        <end position="1013"/>
    </location>
</feature>